<dbReference type="GO" id="GO:0003676">
    <property type="term" value="F:nucleic acid binding"/>
    <property type="evidence" value="ECO:0007669"/>
    <property type="project" value="InterPro"/>
</dbReference>
<reference evidence="2 3" key="2">
    <citation type="submission" date="2018-11" db="EMBL/GenBank/DDBJ databases">
        <authorList>
            <consortium name="Pathogen Informatics"/>
        </authorList>
    </citation>
    <scope>NUCLEOTIDE SEQUENCE [LARGE SCALE GENOMIC DNA]</scope>
    <source>
        <strain evidence="2 3">Egypt</strain>
    </source>
</reference>
<dbReference type="InterPro" id="IPR036397">
    <property type="entry name" value="RNaseH_sf"/>
</dbReference>
<proteinExistence type="predicted"/>
<accession>A0A183A1U6</accession>
<dbReference type="WBParaSite" id="ECPE_0000093101-mRNA-1">
    <property type="protein sequence ID" value="ECPE_0000093101-mRNA-1"/>
    <property type="gene ID" value="ECPE_0000093101"/>
</dbReference>
<dbReference type="OrthoDB" id="10030726at2759"/>
<evidence type="ECO:0000256" key="1">
    <source>
        <dbReference type="SAM" id="MobiDB-lite"/>
    </source>
</evidence>
<feature type="region of interest" description="Disordered" evidence="1">
    <location>
        <begin position="210"/>
        <end position="231"/>
    </location>
</feature>
<dbReference type="AlphaFoldDB" id="A0A183A1U6"/>
<protein>
    <submittedName>
        <fullName evidence="4">Integrase catalytic domain-containing protein</fullName>
    </submittedName>
</protein>
<name>A0A183A1U6_9TREM</name>
<dbReference type="Proteomes" id="UP000272942">
    <property type="component" value="Unassembled WGS sequence"/>
</dbReference>
<reference evidence="4" key="1">
    <citation type="submission" date="2016-06" db="UniProtKB">
        <authorList>
            <consortium name="WormBaseParasite"/>
        </authorList>
    </citation>
    <scope>IDENTIFICATION</scope>
</reference>
<gene>
    <name evidence="2" type="ORF">ECPE_LOCUS931</name>
</gene>
<evidence type="ECO:0000313" key="2">
    <source>
        <dbReference type="EMBL" id="VDP31105.1"/>
    </source>
</evidence>
<evidence type="ECO:0000313" key="4">
    <source>
        <dbReference type="WBParaSite" id="ECPE_0000093101-mRNA-1"/>
    </source>
</evidence>
<organism evidence="4">
    <name type="scientific">Echinostoma caproni</name>
    <dbReference type="NCBI Taxonomy" id="27848"/>
    <lineage>
        <taxon>Eukaryota</taxon>
        <taxon>Metazoa</taxon>
        <taxon>Spiralia</taxon>
        <taxon>Lophotrochozoa</taxon>
        <taxon>Platyhelminthes</taxon>
        <taxon>Trematoda</taxon>
        <taxon>Digenea</taxon>
        <taxon>Plagiorchiida</taxon>
        <taxon>Echinostomata</taxon>
        <taxon>Echinostomatoidea</taxon>
        <taxon>Echinostomatidae</taxon>
        <taxon>Echinostoma</taxon>
    </lineage>
</organism>
<dbReference type="Gene3D" id="3.30.420.10">
    <property type="entry name" value="Ribonuclease H-like superfamily/Ribonuclease H"/>
    <property type="match status" value="1"/>
</dbReference>
<evidence type="ECO:0000313" key="3">
    <source>
        <dbReference type="Proteomes" id="UP000272942"/>
    </source>
</evidence>
<sequence>MGMEPRKELAHRTFLGVSAEEVEKIVVDRVRTSIHGPEARVQLLRRPALTLDEALKVATSFEIVEQARISCNELSLGQRPGRTDQKNIFQAIIERDHSDEWDQYLGTALLAYRAQVHSSIKYSPALRFGSELRLPEEIQSPLAPAKMIDMNDSVLGLQQRLSTAFRTTHESVQSEQQHQKSAYDRGAHGLRYARGDLVLLYHPSSVPGTSQKFHQPWQGPHIVVHQRSPNA</sequence>
<dbReference type="EMBL" id="UZAN01004207">
    <property type="protein sequence ID" value="VDP31105.1"/>
    <property type="molecule type" value="Genomic_DNA"/>
</dbReference>
<keyword evidence="3" id="KW-1185">Reference proteome</keyword>